<accession>V4BXY9</accession>
<evidence type="ECO:0000313" key="3">
    <source>
        <dbReference type="Proteomes" id="UP000030746"/>
    </source>
</evidence>
<keyword evidence="3" id="KW-1185">Reference proteome</keyword>
<proteinExistence type="predicted"/>
<evidence type="ECO:0000313" key="2">
    <source>
        <dbReference type="EMBL" id="ESO93964.1"/>
    </source>
</evidence>
<dbReference type="EMBL" id="KB201890">
    <property type="protein sequence ID" value="ESO93964.1"/>
    <property type="molecule type" value="Genomic_DNA"/>
</dbReference>
<protein>
    <submittedName>
        <fullName evidence="2">Uncharacterized protein</fullName>
    </submittedName>
</protein>
<evidence type="ECO:0000256" key="1">
    <source>
        <dbReference type="SAM" id="MobiDB-lite"/>
    </source>
</evidence>
<dbReference type="CTD" id="20235972"/>
<feature type="region of interest" description="Disordered" evidence="1">
    <location>
        <begin position="25"/>
        <end position="45"/>
    </location>
</feature>
<dbReference type="Proteomes" id="UP000030746">
    <property type="component" value="Unassembled WGS sequence"/>
</dbReference>
<dbReference type="OrthoDB" id="10354526at2759"/>
<organism evidence="2 3">
    <name type="scientific">Lottia gigantea</name>
    <name type="common">Giant owl limpet</name>
    <dbReference type="NCBI Taxonomy" id="225164"/>
    <lineage>
        <taxon>Eukaryota</taxon>
        <taxon>Metazoa</taxon>
        <taxon>Spiralia</taxon>
        <taxon>Lophotrochozoa</taxon>
        <taxon>Mollusca</taxon>
        <taxon>Gastropoda</taxon>
        <taxon>Patellogastropoda</taxon>
        <taxon>Lottioidea</taxon>
        <taxon>Lottiidae</taxon>
        <taxon>Lottia</taxon>
    </lineage>
</organism>
<reference evidence="2 3" key="1">
    <citation type="journal article" date="2013" name="Nature">
        <title>Insights into bilaterian evolution from three spiralian genomes.</title>
        <authorList>
            <person name="Simakov O."/>
            <person name="Marletaz F."/>
            <person name="Cho S.J."/>
            <person name="Edsinger-Gonzales E."/>
            <person name="Havlak P."/>
            <person name="Hellsten U."/>
            <person name="Kuo D.H."/>
            <person name="Larsson T."/>
            <person name="Lv J."/>
            <person name="Arendt D."/>
            <person name="Savage R."/>
            <person name="Osoegawa K."/>
            <person name="de Jong P."/>
            <person name="Grimwood J."/>
            <person name="Chapman J.A."/>
            <person name="Shapiro H."/>
            <person name="Aerts A."/>
            <person name="Otillar R.P."/>
            <person name="Terry A.Y."/>
            <person name="Boore J.L."/>
            <person name="Grigoriev I.V."/>
            <person name="Lindberg D.R."/>
            <person name="Seaver E.C."/>
            <person name="Weisblat D.A."/>
            <person name="Putnam N.H."/>
            <person name="Rokhsar D.S."/>
        </authorList>
    </citation>
    <scope>NUCLEOTIDE SEQUENCE [LARGE SCALE GENOMIC DNA]</scope>
</reference>
<dbReference type="GeneID" id="20235972"/>
<dbReference type="HOGENOM" id="CLU_1534282_0_0_1"/>
<gene>
    <name evidence="2" type="ORF">LOTGIDRAFT_153443</name>
</gene>
<sequence>MPGYENKTKRINNLLLKSKLVVGNEAEVRSNSSGETASDSGRGASEDEIHLTILAGGDGSYRKCQVSLSPDFEDFLPPPPYCFADQVDQLKQIAYTSTYPKPRAPKKEGPSASLHNISKYTKDHKQIPGTVGHIRKHPLGGSSGRIVYKPADADISEYPTIELSKIKSAAKGYPF</sequence>
<dbReference type="RefSeq" id="XP_009055577.1">
    <property type="nucleotide sequence ID" value="XM_009057329.1"/>
</dbReference>
<dbReference type="AlphaFoldDB" id="V4BXY9"/>
<feature type="compositionally biased region" description="Polar residues" evidence="1">
    <location>
        <begin position="29"/>
        <end position="39"/>
    </location>
</feature>
<name>V4BXY9_LOTGI</name>
<dbReference type="KEGG" id="lgi:LOTGIDRAFT_153443"/>